<protein>
    <submittedName>
        <fullName evidence="1">Uncharacterized protein</fullName>
    </submittedName>
</protein>
<evidence type="ECO:0000313" key="2">
    <source>
        <dbReference type="Proteomes" id="UP000322873"/>
    </source>
</evidence>
<dbReference type="EMBL" id="VICG01000006">
    <property type="protein sequence ID" value="KAA8571181.1"/>
    <property type="molecule type" value="Genomic_DNA"/>
</dbReference>
<organism evidence="1 2">
    <name type="scientific">Monilinia fructicola</name>
    <name type="common">Brown rot fungus</name>
    <name type="synonym">Ciboria fructicola</name>
    <dbReference type="NCBI Taxonomy" id="38448"/>
    <lineage>
        <taxon>Eukaryota</taxon>
        <taxon>Fungi</taxon>
        <taxon>Dikarya</taxon>
        <taxon>Ascomycota</taxon>
        <taxon>Pezizomycotina</taxon>
        <taxon>Leotiomycetes</taxon>
        <taxon>Helotiales</taxon>
        <taxon>Sclerotiniaceae</taxon>
        <taxon>Monilinia</taxon>
    </lineage>
</organism>
<name>A0A5M9JPJ5_MONFR</name>
<reference evidence="1 2" key="1">
    <citation type="submission" date="2019-06" db="EMBL/GenBank/DDBJ databases">
        <title>Genome Sequence of the Brown Rot Fungal Pathogen Monilinia fructicola.</title>
        <authorList>
            <person name="De Miccolis Angelini R.M."/>
            <person name="Landi L."/>
            <person name="Abate D."/>
            <person name="Pollastro S."/>
            <person name="Romanazzi G."/>
            <person name="Faretra F."/>
        </authorList>
    </citation>
    <scope>NUCLEOTIDE SEQUENCE [LARGE SCALE GENOMIC DNA]</scope>
    <source>
        <strain evidence="1 2">Mfrc123</strain>
    </source>
</reference>
<dbReference type="Proteomes" id="UP000322873">
    <property type="component" value="Unassembled WGS sequence"/>
</dbReference>
<accession>A0A5M9JPJ5</accession>
<sequence>MQFSDVEIPAATVLHIETKKIVEIPYAIVQLIIDPDIPLLASGYGMMYSDLFSHSFFFHSDFSEPLIPYLSPLNHQYQNHKFNPVLQIGIK</sequence>
<dbReference type="AlphaFoldDB" id="A0A5M9JPJ5"/>
<gene>
    <name evidence="1" type="ORF">EYC84_000519</name>
</gene>
<evidence type="ECO:0000313" key="1">
    <source>
        <dbReference type="EMBL" id="KAA8571181.1"/>
    </source>
</evidence>
<keyword evidence="2" id="KW-1185">Reference proteome</keyword>
<proteinExistence type="predicted"/>
<comment type="caution">
    <text evidence="1">The sequence shown here is derived from an EMBL/GenBank/DDBJ whole genome shotgun (WGS) entry which is preliminary data.</text>
</comment>